<accession>A0A2U1AEV5</accession>
<dbReference type="SUPFAM" id="SSF51182">
    <property type="entry name" value="RmlC-like cupins"/>
    <property type="match status" value="1"/>
</dbReference>
<gene>
    <name evidence="2" type="ORF">C7410_10899</name>
    <name evidence="1" type="ORF">FHX59_004216</name>
</gene>
<dbReference type="EMBL" id="JACHVZ010000011">
    <property type="protein sequence ID" value="MBB2929774.1"/>
    <property type="molecule type" value="Genomic_DNA"/>
</dbReference>
<dbReference type="InterPro" id="IPR021317">
    <property type="entry name" value="DUF2917"/>
</dbReference>
<keyword evidence="4" id="KW-1185">Reference proteome</keyword>
<dbReference type="EMBL" id="QJSQ01000008">
    <property type="protein sequence ID" value="PYE23202.1"/>
    <property type="molecule type" value="Genomic_DNA"/>
</dbReference>
<name>A0A2U1AEV5_9BURK</name>
<dbReference type="InterPro" id="IPR011051">
    <property type="entry name" value="RmlC_Cupin_sf"/>
</dbReference>
<evidence type="ECO:0000313" key="4">
    <source>
        <dbReference type="Proteomes" id="UP000533533"/>
    </source>
</evidence>
<dbReference type="AlphaFoldDB" id="A0A2U1AEV5"/>
<comment type="caution">
    <text evidence="2">The sequence shown here is derived from an EMBL/GenBank/DDBJ whole genome shotgun (WGS) entry which is preliminary data.</text>
</comment>
<sequence>MREIRIFELEHGEPVETWRLAQPMQLHVSEGELWLTIAGDAGDYWLRAGESIGLAAGVRVHVSAGREGARFVLALGGATAAAPAWTVAPVDVERVRAAGASGVAARIGEALRGWVQRGQWGVRAAG</sequence>
<evidence type="ECO:0000313" key="3">
    <source>
        <dbReference type="Proteomes" id="UP000247772"/>
    </source>
</evidence>
<dbReference type="RefSeq" id="WP_110384262.1">
    <property type="nucleotide sequence ID" value="NZ_JACHVZ010000011.1"/>
</dbReference>
<dbReference type="OrthoDB" id="8720906at2"/>
<dbReference type="Proteomes" id="UP000247772">
    <property type="component" value="Unassembled WGS sequence"/>
</dbReference>
<evidence type="ECO:0000313" key="1">
    <source>
        <dbReference type="EMBL" id="MBB2929774.1"/>
    </source>
</evidence>
<dbReference type="Proteomes" id="UP000533533">
    <property type="component" value="Unassembled WGS sequence"/>
</dbReference>
<evidence type="ECO:0000313" key="2">
    <source>
        <dbReference type="EMBL" id="PYE23202.1"/>
    </source>
</evidence>
<reference evidence="2 3" key="1">
    <citation type="submission" date="2018-06" db="EMBL/GenBank/DDBJ databases">
        <title>Genomic Encyclopedia of Type Strains, Phase IV (KMG-V): Genome sequencing to study the core and pangenomes of soil and plant-associated prokaryotes.</title>
        <authorList>
            <person name="Whitman W."/>
        </authorList>
    </citation>
    <scope>NUCLEOTIDE SEQUENCE [LARGE SCALE GENOMIC DNA]</scope>
    <source>
        <strain evidence="2 3">SRCL-318</strain>
        <strain evidence="1 4">SRMrh-85</strain>
    </source>
</reference>
<protein>
    <submittedName>
        <fullName evidence="1">Cupin superfamily protein</fullName>
    </submittedName>
</protein>
<dbReference type="Pfam" id="PF11142">
    <property type="entry name" value="DUF2917"/>
    <property type="match status" value="1"/>
</dbReference>
<organism evidence="2 3">
    <name type="scientific">Paraburkholderia silvatlantica</name>
    <dbReference type="NCBI Taxonomy" id="321895"/>
    <lineage>
        <taxon>Bacteria</taxon>
        <taxon>Pseudomonadati</taxon>
        <taxon>Pseudomonadota</taxon>
        <taxon>Betaproteobacteria</taxon>
        <taxon>Burkholderiales</taxon>
        <taxon>Burkholderiaceae</taxon>
        <taxon>Paraburkholderia</taxon>
    </lineage>
</organism>
<proteinExistence type="predicted"/>